<dbReference type="NCBIfam" id="TIGR01587">
    <property type="entry name" value="cas3_core"/>
    <property type="match status" value="1"/>
</dbReference>
<feature type="domain" description="Helicase ATP-binding" evidence="11">
    <location>
        <begin position="31"/>
        <end position="217"/>
    </location>
</feature>
<evidence type="ECO:0000259" key="11">
    <source>
        <dbReference type="PROSITE" id="PS51192"/>
    </source>
</evidence>
<name>A0ABX7Y4M5_9ACTN</name>
<comment type="similarity">
    <text evidence="10">Belongs to the DEAD box helicase family.</text>
</comment>
<dbReference type="InterPro" id="IPR050079">
    <property type="entry name" value="DEAD_box_RNA_helicase"/>
</dbReference>
<dbReference type="InterPro" id="IPR014001">
    <property type="entry name" value="Helicase_ATP-bd"/>
</dbReference>
<accession>A0ABX7Y4M5</accession>
<keyword evidence="8" id="KW-0067">ATP-binding</keyword>
<dbReference type="InterPro" id="IPR011545">
    <property type="entry name" value="DEAD/DEAH_box_helicase_dom"/>
</dbReference>
<proteinExistence type="inferred from homology"/>
<evidence type="ECO:0000256" key="10">
    <source>
        <dbReference type="ARBA" id="ARBA00038437"/>
    </source>
</evidence>
<evidence type="ECO:0000256" key="6">
    <source>
        <dbReference type="ARBA" id="ARBA00022801"/>
    </source>
</evidence>
<evidence type="ECO:0000256" key="5">
    <source>
        <dbReference type="ARBA" id="ARBA00022741"/>
    </source>
</evidence>
<dbReference type="SMART" id="SM00487">
    <property type="entry name" value="DEXDc"/>
    <property type="match status" value="1"/>
</dbReference>
<dbReference type="Gene3D" id="3.40.50.300">
    <property type="entry name" value="P-loop containing nucleotide triphosphate hydrolases"/>
    <property type="match status" value="2"/>
</dbReference>
<evidence type="ECO:0000313" key="14">
    <source>
        <dbReference type="EMBL" id="QUC07819.1"/>
    </source>
</evidence>
<dbReference type="PANTHER" id="PTHR47959:SF16">
    <property type="entry name" value="CRISPR-ASSOCIATED NUCLEASE_HELICASE CAS3-RELATED"/>
    <property type="match status" value="1"/>
</dbReference>
<feature type="domain" description="HD Cas3-type" evidence="13">
    <location>
        <begin position="594"/>
        <end position="824"/>
    </location>
</feature>
<keyword evidence="9" id="KW-0051">Antiviral defense</keyword>
<dbReference type="InterPro" id="IPR038257">
    <property type="entry name" value="CRISPR-assoc_Cas3_HD_sf"/>
</dbReference>
<evidence type="ECO:0000256" key="7">
    <source>
        <dbReference type="ARBA" id="ARBA00022806"/>
    </source>
</evidence>
<dbReference type="PROSITE" id="PS51643">
    <property type="entry name" value="HD_CAS3"/>
    <property type="match status" value="1"/>
</dbReference>
<dbReference type="Pfam" id="PF18019">
    <property type="entry name" value="Cas3_HD"/>
    <property type="match status" value="1"/>
</dbReference>
<dbReference type="EMBL" id="CP072384">
    <property type="protein sequence ID" value="QUC07819.1"/>
    <property type="molecule type" value="Genomic_DNA"/>
</dbReference>
<keyword evidence="4" id="KW-0479">Metal-binding</keyword>
<evidence type="ECO:0000259" key="12">
    <source>
        <dbReference type="PROSITE" id="PS51194"/>
    </source>
</evidence>
<keyword evidence="3" id="KW-0540">Nuclease</keyword>
<dbReference type="Gene3D" id="1.10.3210.30">
    <property type="match status" value="1"/>
</dbReference>
<dbReference type="InterPro" id="IPR006474">
    <property type="entry name" value="Helicase_Cas3_CRISPR-ass_core"/>
</dbReference>
<feature type="domain" description="Helicase C-terminal" evidence="12">
    <location>
        <begin position="258"/>
        <end position="429"/>
    </location>
</feature>
<organism evidence="14 15">
    <name type="scientific">Arachnia rubra</name>
    <dbReference type="NCBI Taxonomy" id="1547448"/>
    <lineage>
        <taxon>Bacteria</taxon>
        <taxon>Bacillati</taxon>
        <taxon>Actinomycetota</taxon>
        <taxon>Actinomycetes</taxon>
        <taxon>Propionibacteriales</taxon>
        <taxon>Propionibacteriaceae</taxon>
        <taxon>Arachnia</taxon>
    </lineage>
</organism>
<evidence type="ECO:0000259" key="13">
    <source>
        <dbReference type="PROSITE" id="PS51643"/>
    </source>
</evidence>
<keyword evidence="6" id="KW-0378">Hydrolase</keyword>
<dbReference type="PANTHER" id="PTHR47959">
    <property type="entry name" value="ATP-DEPENDENT RNA HELICASE RHLE-RELATED"/>
    <property type="match status" value="1"/>
</dbReference>
<evidence type="ECO:0000256" key="1">
    <source>
        <dbReference type="ARBA" id="ARBA00006847"/>
    </source>
</evidence>
<comment type="similarity">
    <text evidence="1">In the N-terminal section; belongs to the CRISPR-associated nuclease Cas3-HD family.</text>
</comment>
<reference evidence="14 15" key="1">
    <citation type="submission" date="2021-03" db="EMBL/GenBank/DDBJ databases">
        <title>Human Oral Microbial Genomes.</title>
        <authorList>
            <person name="Johnston C.D."/>
            <person name="Chen T."/>
            <person name="Dewhirst F.E."/>
        </authorList>
    </citation>
    <scope>NUCLEOTIDE SEQUENCE [LARGE SCALE GENOMIC DNA]</scope>
    <source>
        <strain evidence="14 15">DSMZ 100122</strain>
    </source>
</reference>
<keyword evidence="15" id="KW-1185">Reference proteome</keyword>
<dbReference type="InterPro" id="IPR001650">
    <property type="entry name" value="Helicase_C-like"/>
</dbReference>
<evidence type="ECO:0000256" key="4">
    <source>
        <dbReference type="ARBA" id="ARBA00022723"/>
    </source>
</evidence>
<evidence type="ECO:0000256" key="3">
    <source>
        <dbReference type="ARBA" id="ARBA00022722"/>
    </source>
</evidence>
<dbReference type="InterPro" id="IPR006483">
    <property type="entry name" value="CRISPR-assoc_Cas3_HD"/>
</dbReference>
<comment type="similarity">
    <text evidence="2">In the central section; belongs to the CRISPR-associated helicase Cas3 family.</text>
</comment>
<gene>
    <name evidence="14" type="primary">cas3</name>
    <name evidence="14" type="ORF">J5A65_12990</name>
</gene>
<evidence type="ECO:0000256" key="2">
    <source>
        <dbReference type="ARBA" id="ARBA00009046"/>
    </source>
</evidence>
<evidence type="ECO:0000256" key="8">
    <source>
        <dbReference type="ARBA" id="ARBA00022840"/>
    </source>
</evidence>
<evidence type="ECO:0000313" key="15">
    <source>
        <dbReference type="Proteomes" id="UP000678513"/>
    </source>
</evidence>
<keyword evidence="7" id="KW-0347">Helicase</keyword>
<dbReference type="SUPFAM" id="SSF52540">
    <property type="entry name" value="P-loop containing nucleoside triphosphate hydrolases"/>
    <property type="match status" value="1"/>
</dbReference>
<dbReference type="InterPro" id="IPR054712">
    <property type="entry name" value="Cas3-like_dom"/>
</dbReference>
<sequence>MMRFSNFTECFRRATRSEGAPDGCDPYRYQVRLAEEGFPDALRAPTGSGKTAVVLAYVWRLLFHPDASVRAATPRRLVVLLPSRTLVEQYEETVRGWLDRLGLLDAVGVHVFMGGRDIRSSQQDWRMNLHRPSIVIGTVDMGVSRGLARGYGTFRASYPIDFALIGNGTLMVVDEVQLAPQATATLRQFAAFQRELGTAEPSRLMIMSATIDERILDTVDNPWEGADVLGIDESSESPELLRRMSAERTIREFPPVDKPKEFAAQIVERHQPGTLTLVVVNTVDAAVDAYRELGTLAPEEPRLLIHSQFRGVERKTQLEKLRGIARDGGIVIATQAIEAGVDIDARTLITEAAPWASVVQRAGRCNRAARYPVGEAVVHWREPAKGHPYDSEQVACAVEALRRAEGMSLTSAQLHRLGDDIPPEDLELRILRRRDFRQLFDTTPDLTGNDVDISCYIRPDKDLDVQLAWIPNGSITSQKEPRGELTTEIPGQPLRCGVSMSRAKKLLNRKDIRDRRDQRAWTFSVQDDCWIPVRADQLRPQQLILVEAGLGGYSIEHGFDPAEKHTVQDYVDVHNLSDATTPESITGSQDAGARGNGWVTLHQHLADTREQVEALAAALRPVGIDDAHLHAAAVAGALHDLGKAHRDWAQALLDANTDTPLDDPEQLYAKSPGTAPLRVRRELMVDGQKNARAERRFGFRHELISVFMLRTDAGRQLLIDLGVEPELHSLVLYLIAAHHGHIRITARDPRYDGSDGLSFLGSFDKEPINAVTLPGIELPESVVDHGIFRSGADSWTANALALLERLGPFRLAYLETLVRMADWRASATLELPAVEGTEE</sequence>
<dbReference type="RefSeq" id="WP_212322783.1">
    <property type="nucleotide sequence ID" value="NZ_CP072384.1"/>
</dbReference>
<evidence type="ECO:0000256" key="9">
    <source>
        <dbReference type="ARBA" id="ARBA00023118"/>
    </source>
</evidence>
<dbReference type="Pfam" id="PF22590">
    <property type="entry name" value="Cas3-like_C_2"/>
    <property type="match status" value="1"/>
</dbReference>
<dbReference type="SUPFAM" id="SSF109604">
    <property type="entry name" value="HD-domain/PDEase-like"/>
    <property type="match status" value="1"/>
</dbReference>
<dbReference type="InterPro" id="IPR027417">
    <property type="entry name" value="P-loop_NTPase"/>
</dbReference>
<dbReference type="Proteomes" id="UP000678513">
    <property type="component" value="Chromosome"/>
</dbReference>
<dbReference type="PROSITE" id="PS51194">
    <property type="entry name" value="HELICASE_CTER"/>
    <property type="match status" value="1"/>
</dbReference>
<dbReference type="NCBIfam" id="TIGR01596">
    <property type="entry name" value="cas3_HD"/>
    <property type="match status" value="1"/>
</dbReference>
<dbReference type="SMART" id="SM00490">
    <property type="entry name" value="HELICc"/>
    <property type="match status" value="1"/>
</dbReference>
<dbReference type="Pfam" id="PF00270">
    <property type="entry name" value="DEAD"/>
    <property type="match status" value="1"/>
</dbReference>
<dbReference type="PROSITE" id="PS51192">
    <property type="entry name" value="HELICASE_ATP_BIND_1"/>
    <property type="match status" value="1"/>
</dbReference>
<protein>
    <submittedName>
        <fullName evidence="14">CRISPR-associated helicase Cas3</fullName>
    </submittedName>
</protein>
<keyword evidence="5" id="KW-0547">Nucleotide-binding</keyword>